<dbReference type="AlphaFoldDB" id="A0A9Q3GC94"/>
<proteinExistence type="predicted"/>
<organism evidence="2 3">
    <name type="scientific">Austropuccinia psidii MF-1</name>
    <dbReference type="NCBI Taxonomy" id="1389203"/>
    <lineage>
        <taxon>Eukaryota</taxon>
        <taxon>Fungi</taxon>
        <taxon>Dikarya</taxon>
        <taxon>Basidiomycota</taxon>
        <taxon>Pucciniomycotina</taxon>
        <taxon>Pucciniomycetes</taxon>
        <taxon>Pucciniales</taxon>
        <taxon>Sphaerophragmiaceae</taxon>
        <taxon>Austropuccinia</taxon>
    </lineage>
</organism>
<evidence type="ECO:0000256" key="1">
    <source>
        <dbReference type="SAM" id="MobiDB-lite"/>
    </source>
</evidence>
<feature type="compositionally biased region" description="Polar residues" evidence="1">
    <location>
        <begin position="28"/>
        <end position="54"/>
    </location>
</feature>
<gene>
    <name evidence="2" type="ORF">O181_001845</name>
</gene>
<accession>A0A9Q3GC94</accession>
<feature type="compositionally biased region" description="Polar residues" evidence="1">
    <location>
        <begin position="1"/>
        <end position="19"/>
    </location>
</feature>
<feature type="compositionally biased region" description="Basic and acidic residues" evidence="1">
    <location>
        <begin position="92"/>
        <end position="105"/>
    </location>
</feature>
<dbReference type="EMBL" id="AVOT02000286">
    <property type="protein sequence ID" value="MBW0462130.1"/>
    <property type="molecule type" value="Genomic_DNA"/>
</dbReference>
<evidence type="ECO:0000313" key="3">
    <source>
        <dbReference type="Proteomes" id="UP000765509"/>
    </source>
</evidence>
<comment type="caution">
    <text evidence="2">The sequence shown here is derived from an EMBL/GenBank/DDBJ whole genome shotgun (WGS) entry which is preliminary data.</text>
</comment>
<protein>
    <submittedName>
        <fullName evidence="2">Uncharacterized protein</fullName>
    </submittedName>
</protein>
<sequence>MDQNNQRNQEPVHLTSPQVSPKDRLQEGDTQMNCAFNSNELLSESTTSPKTATDESFQCCGLTWVDHLPDPLQSSSPRASVQFESPSATAHFKADSGSRVKENVQGKKVKSNRNIKDLTLDLSKLKIKNFGPARKTTG</sequence>
<feature type="region of interest" description="Disordered" evidence="1">
    <location>
        <begin position="71"/>
        <end position="108"/>
    </location>
</feature>
<keyword evidence="3" id="KW-1185">Reference proteome</keyword>
<evidence type="ECO:0000313" key="2">
    <source>
        <dbReference type="EMBL" id="MBW0462130.1"/>
    </source>
</evidence>
<feature type="region of interest" description="Disordered" evidence="1">
    <location>
        <begin position="1"/>
        <end position="54"/>
    </location>
</feature>
<dbReference type="Proteomes" id="UP000765509">
    <property type="component" value="Unassembled WGS sequence"/>
</dbReference>
<reference evidence="2" key="1">
    <citation type="submission" date="2021-03" db="EMBL/GenBank/DDBJ databases">
        <title>Draft genome sequence of rust myrtle Austropuccinia psidii MF-1, a brazilian biotype.</title>
        <authorList>
            <person name="Quecine M.C."/>
            <person name="Pachon D.M.R."/>
            <person name="Bonatelli M.L."/>
            <person name="Correr F.H."/>
            <person name="Franceschini L.M."/>
            <person name="Leite T.F."/>
            <person name="Margarido G.R.A."/>
            <person name="Almeida C.A."/>
            <person name="Ferrarezi J.A."/>
            <person name="Labate C.A."/>
        </authorList>
    </citation>
    <scope>NUCLEOTIDE SEQUENCE</scope>
    <source>
        <strain evidence="2">MF-1</strain>
    </source>
</reference>
<name>A0A9Q3GC94_9BASI</name>
<feature type="compositionally biased region" description="Polar residues" evidence="1">
    <location>
        <begin position="72"/>
        <end position="88"/>
    </location>
</feature>